<gene>
    <name evidence="8" type="ordered locus">Mmc1_3571</name>
</gene>
<dbReference type="RefSeq" id="WP_011715112.1">
    <property type="nucleotide sequence ID" value="NC_008576.1"/>
</dbReference>
<evidence type="ECO:0000256" key="1">
    <source>
        <dbReference type="ARBA" id="ARBA00010577"/>
    </source>
</evidence>
<dbReference type="EMBL" id="CP000471">
    <property type="protein sequence ID" value="ABK46056.1"/>
    <property type="molecule type" value="Genomic_DNA"/>
</dbReference>
<dbReference type="InterPro" id="IPR025963">
    <property type="entry name" value="FLgD_Tudor"/>
</dbReference>
<comment type="similarity">
    <text evidence="1 5">Belongs to the FlgD family.</text>
</comment>
<evidence type="ECO:0000256" key="3">
    <source>
        <dbReference type="ARBA" id="ARBA00022795"/>
    </source>
</evidence>
<dbReference type="AlphaFoldDB" id="A0LDL3"/>
<feature type="domain" description="FlgD Tudor-like" evidence="7">
    <location>
        <begin position="88"/>
        <end position="218"/>
    </location>
</feature>
<keyword evidence="9" id="KW-1185">Reference proteome</keyword>
<evidence type="ECO:0000256" key="2">
    <source>
        <dbReference type="ARBA" id="ARBA00016013"/>
    </source>
</evidence>
<comment type="function">
    <text evidence="4 5">Required for flagellar hook formation. May act as a scaffolding protein.</text>
</comment>
<dbReference type="InterPro" id="IPR025965">
    <property type="entry name" value="FlgD/Vpr_Ig-like"/>
</dbReference>
<keyword evidence="3 5" id="KW-1005">Bacterial flagellum biogenesis</keyword>
<keyword evidence="8" id="KW-0969">Cilium</keyword>
<dbReference type="Pfam" id="PF03963">
    <property type="entry name" value="FlgD"/>
    <property type="match status" value="1"/>
</dbReference>
<evidence type="ECO:0000313" key="8">
    <source>
        <dbReference type="EMBL" id="ABK46056.1"/>
    </source>
</evidence>
<keyword evidence="8" id="KW-0282">Flagellum</keyword>
<feature type="domain" description="FlgD/Vpr Ig-like" evidence="6">
    <location>
        <begin position="105"/>
        <end position="179"/>
    </location>
</feature>
<reference evidence="9" key="1">
    <citation type="journal article" date="2009" name="Appl. Environ. Microbiol.">
        <title>Complete genome sequence of the chemolithoautotrophic marine magnetotactic coccus strain MC-1.</title>
        <authorList>
            <person name="Schubbe S."/>
            <person name="Williams T.J."/>
            <person name="Xie G."/>
            <person name="Kiss H.E."/>
            <person name="Brettin T.S."/>
            <person name="Martinez D."/>
            <person name="Ross C.A."/>
            <person name="Schuler D."/>
            <person name="Cox B.L."/>
            <person name="Nealson K.H."/>
            <person name="Bazylinski D.A."/>
        </authorList>
    </citation>
    <scope>NUCLEOTIDE SEQUENCE [LARGE SCALE GENOMIC DNA]</scope>
    <source>
        <strain evidence="9">ATCC BAA-1437 / JCM 17883 / MC-1</strain>
    </source>
</reference>
<keyword evidence="8" id="KW-0966">Cell projection</keyword>
<dbReference type="Proteomes" id="UP000002586">
    <property type="component" value="Chromosome"/>
</dbReference>
<evidence type="ECO:0000256" key="4">
    <source>
        <dbReference type="ARBA" id="ARBA00024746"/>
    </source>
</evidence>
<accession>A0LDL3</accession>
<dbReference type="HOGENOM" id="CLU_047535_0_1_5"/>
<dbReference type="Pfam" id="PF13861">
    <property type="entry name" value="FLgD_tudor"/>
    <property type="match status" value="1"/>
</dbReference>
<evidence type="ECO:0000313" key="9">
    <source>
        <dbReference type="Proteomes" id="UP000002586"/>
    </source>
</evidence>
<proteinExistence type="inferred from homology"/>
<dbReference type="STRING" id="156889.Mmc1_3571"/>
<dbReference type="Pfam" id="PF13860">
    <property type="entry name" value="FlgD_ig"/>
    <property type="match status" value="1"/>
</dbReference>
<dbReference type="Gene3D" id="2.60.40.4070">
    <property type="match status" value="1"/>
</dbReference>
<evidence type="ECO:0000259" key="6">
    <source>
        <dbReference type="Pfam" id="PF13860"/>
    </source>
</evidence>
<evidence type="ECO:0000256" key="5">
    <source>
        <dbReference type="RuleBase" id="RU362076"/>
    </source>
</evidence>
<dbReference type="KEGG" id="mgm:Mmc1_3571"/>
<sequence length="224" mass="23893">MSTTGIVNNVPVYDPNASKYTSTSTDAKELQSDFLRMLTAQLEHQDPLEPMENTEFTSQLATFEGLSQQQNSTQLLQQLVELMSGGTDQVGQAVAYIGREVLVEGNTLTIGESGKANINFELSDAANVEVVMYNAAGEELKSVSLSYDSGGIKSLDLNNAQYGDATAAGNYKFRVVVRDGSETTAQTLATGLVAGVVNDTNGVKLDVNGTQVDLADVRRIQIAS</sequence>
<dbReference type="eggNOG" id="COG1843">
    <property type="taxonomic scope" value="Bacteria"/>
</dbReference>
<name>A0LDL3_MAGMM</name>
<dbReference type="InterPro" id="IPR005648">
    <property type="entry name" value="FlgD"/>
</dbReference>
<protein>
    <recommendedName>
        <fullName evidence="2 5">Basal-body rod modification protein FlgD</fullName>
    </recommendedName>
</protein>
<dbReference type="Gene3D" id="2.30.30.910">
    <property type="match status" value="1"/>
</dbReference>
<reference evidence="8 9" key="2">
    <citation type="journal article" date="2012" name="Int. J. Syst. Evol. Microbiol.">
        <title>Magnetococcus marinus gen. nov., sp. nov., a marine, magnetotactic bacterium that represents a novel lineage (Magnetococcaceae fam. nov.; Magnetococcales ord. nov.) at the base of the Alphaproteobacteria.</title>
        <authorList>
            <person name="Bazylinski D.A."/>
            <person name="Williams T.J."/>
            <person name="Lefevre C.T."/>
            <person name="Berg R.J."/>
            <person name="Zhang C.L."/>
            <person name="Bowser S.S."/>
            <person name="Dean A.J."/>
            <person name="Beveridge T.J."/>
        </authorList>
    </citation>
    <scope>NUCLEOTIDE SEQUENCE [LARGE SCALE GENOMIC DNA]</scope>
    <source>
        <strain evidence="9">ATCC BAA-1437 / JCM 17883 / MC-1</strain>
    </source>
</reference>
<evidence type="ECO:0000259" key="7">
    <source>
        <dbReference type="Pfam" id="PF13861"/>
    </source>
</evidence>
<dbReference type="GO" id="GO:0044781">
    <property type="term" value="P:bacterial-type flagellum organization"/>
    <property type="evidence" value="ECO:0007669"/>
    <property type="project" value="UniProtKB-UniRule"/>
</dbReference>
<dbReference type="OrthoDB" id="9785233at2"/>
<organism evidence="8 9">
    <name type="scientific">Magnetococcus marinus (strain ATCC BAA-1437 / JCM 17883 / MC-1)</name>
    <dbReference type="NCBI Taxonomy" id="156889"/>
    <lineage>
        <taxon>Bacteria</taxon>
        <taxon>Pseudomonadati</taxon>
        <taxon>Pseudomonadota</taxon>
        <taxon>Magnetococcia</taxon>
        <taxon>Magnetococcales</taxon>
        <taxon>Magnetococcaceae</taxon>
        <taxon>Magnetococcus</taxon>
    </lineage>
</organism>